<feature type="region of interest" description="Disordered" evidence="7">
    <location>
        <begin position="348"/>
        <end position="404"/>
    </location>
</feature>
<dbReference type="Proteomes" id="UP000276776">
    <property type="component" value="Unassembled WGS sequence"/>
</dbReference>
<dbReference type="SUPFAM" id="SSF56059">
    <property type="entry name" value="Glutathione synthetase ATP-binding domain-like"/>
    <property type="match status" value="1"/>
</dbReference>
<feature type="compositionally biased region" description="Basic and acidic residues" evidence="7">
    <location>
        <begin position="348"/>
        <end position="358"/>
    </location>
</feature>
<accession>A0A0N5CQR6</accession>
<feature type="compositionally biased region" description="Polar residues" evidence="7">
    <location>
        <begin position="365"/>
        <end position="378"/>
    </location>
</feature>
<evidence type="ECO:0000256" key="2">
    <source>
        <dbReference type="ARBA" id="ARBA00022598"/>
    </source>
</evidence>
<reference evidence="8 9" key="2">
    <citation type="submission" date="2018-11" db="EMBL/GenBank/DDBJ databases">
        <authorList>
            <consortium name="Pathogen Informatics"/>
        </authorList>
    </citation>
    <scope>NUCLEOTIDE SEQUENCE [LARGE SCALE GENOMIC DNA]</scope>
</reference>
<gene>
    <name evidence="8" type="ORF">TCLT_LOCUS2567</name>
</gene>
<proteinExistence type="inferred from homology"/>
<evidence type="ECO:0000313" key="9">
    <source>
        <dbReference type="Proteomes" id="UP000276776"/>
    </source>
</evidence>
<dbReference type="OrthoDB" id="2016263at2759"/>
<dbReference type="PANTHER" id="PTHR12241">
    <property type="entry name" value="TUBULIN POLYGLUTAMYLASE"/>
    <property type="match status" value="1"/>
</dbReference>
<name>A0A0N5CQR6_THECL</name>
<dbReference type="STRING" id="103827.A0A0N5CQR6"/>
<dbReference type="PROSITE" id="PS51221">
    <property type="entry name" value="TTL"/>
    <property type="match status" value="1"/>
</dbReference>
<evidence type="ECO:0000313" key="10">
    <source>
        <dbReference type="WBParaSite" id="TCLT_0000256601-mRNA-1"/>
    </source>
</evidence>
<evidence type="ECO:0000256" key="7">
    <source>
        <dbReference type="SAM" id="MobiDB-lite"/>
    </source>
</evidence>
<dbReference type="GO" id="GO:0015631">
    <property type="term" value="F:tubulin binding"/>
    <property type="evidence" value="ECO:0007669"/>
    <property type="project" value="TreeGrafter"/>
</dbReference>
<evidence type="ECO:0000256" key="1">
    <source>
        <dbReference type="ARBA" id="ARBA00006820"/>
    </source>
</evidence>
<comment type="similarity">
    <text evidence="1">Belongs to the tubulin--tyrosine ligase family.</text>
</comment>
<protein>
    <recommendedName>
        <fullName evidence="5">Tubulin--tyrosine ligase-like protein 5</fullName>
    </recommendedName>
</protein>
<keyword evidence="4" id="KW-0067">ATP-binding</keyword>
<sequence length="404" mass="45599">MYSEGLTRNESADAEDEGHKWTLGALLRKLQSSGIDTNLLMVRVEDVILKALFSVQGQIAAACKNVVPYSKCCFELFGFDVLIDASLKPWLLEVNLSPSLTCDSPLDLQLKSSLVCDVLTLAAIPLNARKFAENQHTKTGLMSGALKRMRYRSKERSMFITQRLKKKSLRCLSPSLSPSKFRKNSRECVRKSLEQWKMESNRLGAFLPLFPRGNSFLVYRCIMEEYDIINWDACLFEGIHGDKFSQDLDKETVKLVHQELMDCENITNTSALSNSVLQVLMPSLKMAEKYLSRMTTPGVKYAKKLPKLRPELCKRSGSFEESKRKARLVSNDDDIIFTTTSQIDRANFDRIPLDEKPSSKVPLTELSQTTDVKASAGQSEVEKKISEGSDPNENAEPILPMQNY</sequence>
<reference evidence="10" key="1">
    <citation type="submission" date="2017-02" db="UniProtKB">
        <authorList>
            <consortium name="WormBaseParasite"/>
        </authorList>
    </citation>
    <scope>IDENTIFICATION</scope>
</reference>
<evidence type="ECO:0000256" key="4">
    <source>
        <dbReference type="ARBA" id="ARBA00022840"/>
    </source>
</evidence>
<dbReference type="Gene3D" id="3.30.470.20">
    <property type="entry name" value="ATP-grasp fold, B domain"/>
    <property type="match status" value="1"/>
</dbReference>
<dbReference type="GO" id="GO:0070740">
    <property type="term" value="F:tubulin-glutamic acid ligase activity"/>
    <property type="evidence" value="ECO:0007669"/>
    <property type="project" value="TreeGrafter"/>
</dbReference>
<evidence type="ECO:0000313" key="8">
    <source>
        <dbReference type="EMBL" id="VDM98596.1"/>
    </source>
</evidence>
<evidence type="ECO:0000256" key="6">
    <source>
        <dbReference type="ARBA" id="ARBA00049274"/>
    </source>
</evidence>
<dbReference type="GO" id="GO:0000226">
    <property type="term" value="P:microtubule cytoskeleton organization"/>
    <property type="evidence" value="ECO:0007669"/>
    <property type="project" value="TreeGrafter"/>
</dbReference>
<dbReference type="GO" id="GO:0005524">
    <property type="term" value="F:ATP binding"/>
    <property type="evidence" value="ECO:0007669"/>
    <property type="project" value="UniProtKB-KW"/>
</dbReference>
<dbReference type="InterPro" id="IPR004344">
    <property type="entry name" value="TTL/TTLL_fam"/>
</dbReference>
<comment type="catalytic activity">
    <reaction evidence="6">
        <text>L-glutamyl-[protein] + L-glutamate + ATP = gamma-L-glutamyl-L-glutamyl-[protein] + ADP + phosphate + H(+)</text>
        <dbReference type="Rhea" id="RHEA:60144"/>
        <dbReference type="Rhea" id="RHEA-COMP:10208"/>
        <dbReference type="Rhea" id="RHEA-COMP:15517"/>
        <dbReference type="ChEBI" id="CHEBI:15378"/>
        <dbReference type="ChEBI" id="CHEBI:29973"/>
        <dbReference type="ChEBI" id="CHEBI:29985"/>
        <dbReference type="ChEBI" id="CHEBI:30616"/>
        <dbReference type="ChEBI" id="CHEBI:43474"/>
        <dbReference type="ChEBI" id="CHEBI:143622"/>
        <dbReference type="ChEBI" id="CHEBI:456216"/>
    </reaction>
    <physiologicalReaction direction="left-to-right" evidence="6">
        <dbReference type="Rhea" id="RHEA:60145"/>
    </physiologicalReaction>
</comment>
<keyword evidence="3" id="KW-0547">Nucleotide-binding</keyword>
<dbReference type="Pfam" id="PF03133">
    <property type="entry name" value="TTL"/>
    <property type="match status" value="1"/>
</dbReference>
<dbReference type="GO" id="GO:0036064">
    <property type="term" value="C:ciliary basal body"/>
    <property type="evidence" value="ECO:0007669"/>
    <property type="project" value="TreeGrafter"/>
</dbReference>
<dbReference type="WBParaSite" id="TCLT_0000256601-mRNA-1">
    <property type="protein sequence ID" value="TCLT_0000256601-mRNA-1"/>
    <property type="gene ID" value="TCLT_0000256601"/>
</dbReference>
<evidence type="ECO:0000256" key="5">
    <source>
        <dbReference type="ARBA" id="ARBA00041448"/>
    </source>
</evidence>
<organism evidence="10">
    <name type="scientific">Thelazia callipaeda</name>
    <name type="common">Oriental eyeworm</name>
    <name type="synonym">Parasitic nematode</name>
    <dbReference type="NCBI Taxonomy" id="103827"/>
    <lineage>
        <taxon>Eukaryota</taxon>
        <taxon>Metazoa</taxon>
        <taxon>Ecdysozoa</taxon>
        <taxon>Nematoda</taxon>
        <taxon>Chromadorea</taxon>
        <taxon>Rhabditida</taxon>
        <taxon>Spirurina</taxon>
        <taxon>Spiruromorpha</taxon>
        <taxon>Thelazioidea</taxon>
        <taxon>Thelaziidae</taxon>
        <taxon>Thelazia</taxon>
    </lineage>
</organism>
<keyword evidence="9" id="KW-1185">Reference proteome</keyword>
<keyword evidence="2" id="KW-0436">Ligase</keyword>
<dbReference type="PANTHER" id="PTHR12241:SF145">
    <property type="entry name" value="TUBULIN POLYGLUTAMYLASE TTLL5"/>
    <property type="match status" value="1"/>
</dbReference>
<dbReference type="EMBL" id="UYYF01000564">
    <property type="protein sequence ID" value="VDM98596.1"/>
    <property type="molecule type" value="Genomic_DNA"/>
</dbReference>
<dbReference type="AlphaFoldDB" id="A0A0N5CQR6"/>
<dbReference type="GO" id="GO:0019098">
    <property type="term" value="P:reproductive behavior"/>
    <property type="evidence" value="ECO:0007669"/>
    <property type="project" value="UniProtKB-ARBA"/>
</dbReference>
<evidence type="ECO:0000256" key="3">
    <source>
        <dbReference type="ARBA" id="ARBA00022741"/>
    </source>
</evidence>